<accession>A0ABR1CI38</accession>
<dbReference type="PANTHER" id="PTHR12968">
    <property type="entry name" value="B9 DOMAIN-CONTAINING"/>
    <property type="match status" value="1"/>
</dbReference>
<sequence>MSQEKAFLLLINGHVESAEFPDIPSLYVKFSTSFGPDWKHVAGAIEGLSATCFRGDSHRFVPDLSISATFSSTNPYRWPQLVFACYGHDLLGHDVVRGYGALPIPTIPGRHIRIVPCFVPEASSSYQKVMGILRGRRPEFVNVNHVARPEARHATRVTTQGKLKVRVDVILKDVRKFGFQTVSSRGLASQEPPSTDLSKLRLGKQKKPVEDTEMSTPVPSDDKTTEILSPAPPSDDTLRPLPNLED</sequence>
<evidence type="ECO:0000256" key="7">
    <source>
        <dbReference type="ARBA" id="ARBA00039274"/>
    </source>
</evidence>
<feature type="compositionally biased region" description="Polar residues" evidence="8">
    <location>
        <begin position="184"/>
        <end position="197"/>
    </location>
</feature>
<dbReference type="InterPro" id="IPR010796">
    <property type="entry name" value="C2_B9-type_dom"/>
</dbReference>
<keyword evidence="3" id="KW-0970">Cilium biogenesis/degradation</keyword>
<keyword evidence="2" id="KW-0963">Cytoplasm</keyword>
<dbReference type="PROSITE" id="PS51381">
    <property type="entry name" value="C2_B9"/>
    <property type="match status" value="1"/>
</dbReference>
<evidence type="ECO:0000256" key="4">
    <source>
        <dbReference type="ARBA" id="ARBA00023212"/>
    </source>
</evidence>
<proteinExistence type="inferred from homology"/>
<dbReference type="PANTHER" id="PTHR12968:SF1">
    <property type="entry name" value="B9 DOMAIN-CONTAINING PROTEIN 1"/>
    <property type="match status" value="1"/>
</dbReference>
<name>A0ABR1CI38_NECAM</name>
<evidence type="ECO:0000256" key="2">
    <source>
        <dbReference type="ARBA" id="ARBA00022490"/>
    </source>
</evidence>
<gene>
    <name evidence="9" type="primary">Necator_chrII.g8078</name>
    <name evidence="9" type="ORF">RB195_020284</name>
</gene>
<keyword evidence="5" id="KW-0966">Cell projection</keyword>
<comment type="subcellular location">
    <subcellularLocation>
        <location evidence="1">Cytoplasm</location>
        <location evidence="1">Cytoskeleton</location>
        <location evidence="1">Cilium basal body</location>
    </subcellularLocation>
</comment>
<evidence type="ECO:0000256" key="6">
    <source>
        <dbReference type="ARBA" id="ARBA00038411"/>
    </source>
</evidence>
<evidence type="ECO:0000256" key="1">
    <source>
        <dbReference type="ARBA" id="ARBA00004120"/>
    </source>
</evidence>
<dbReference type="Pfam" id="PF07162">
    <property type="entry name" value="B9-C2"/>
    <property type="match status" value="1"/>
</dbReference>
<keyword evidence="4" id="KW-0206">Cytoskeleton</keyword>
<evidence type="ECO:0000313" key="9">
    <source>
        <dbReference type="EMBL" id="KAK6738088.1"/>
    </source>
</evidence>
<keyword evidence="10" id="KW-1185">Reference proteome</keyword>
<protein>
    <recommendedName>
        <fullName evidence="7">B9 domain-containing protein 1</fullName>
    </recommendedName>
</protein>
<evidence type="ECO:0000256" key="8">
    <source>
        <dbReference type="SAM" id="MobiDB-lite"/>
    </source>
</evidence>
<dbReference type="EMBL" id="JAVFWL010000002">
    <property type="protein sequence ID" value="KAK6738088.1"/>
    <property type="molecule type" value="Genomic_DNA"/>
</dbReference>
<organism evidence="9 10">
    <name type="scientific">Necator americanus</name>
    <name type="common">Human hookworm</name>
    <dbReference type="NCBI Taxonomy" id="51031"/>
    <lineage>
        <taxon>Eukaryota</taxon>
        <taxon>Metazoa</taxon>
        <taxon>Ecdysozoa</taxon>
        <taxon>Nematoda</taxon>
        <taxon>Chromadorea</taxon>
        <taxon>Rhabditida</taxon>
        <taxon>Rhabditina</taxon>
        <taxon>Rhabditomorpha</taxon>
        <taxon>Strongyloidea</taxon>
        <taxon>Ancylostomatidae</taxon>
        <taxon>Bunostominae</taxon>
        <taxon>Necator</taxon>
    </lineage>
</organism>
<evidence type="ECO:0000256" key="3">
    <source>
        <dbReference type="ARBA" id="ARBA00022794"/>
    </source>
</evidence>
<feature type="region of interest" description="Disordered" evidence="8">
    <location>
        <begin position="184"/>
        <end position="246"/>
    </location>
</feature>
<reference evidence="9 10" key="1">
    <citation type="submission" date="2023-08" db="EMBL/GenBank/DDBJ databases">
        <title>A Necator americanus chromosomal reference genome.</title>
        <authorList>
            <person name="Ilik V."/>
            <person name="Petrzelkova K.J."/>
            <person name="Pardy F."/>
            <person name="Fuh T."/>
            <person name="Niatou-Singa F.S."/>
            <person name="Gouil Q."/>
            <person name="Baker L."/>
            <person name="Ritchie M.E."/>
            <person name="Jex A.R."/>
            <person name="Gazzola D."/>
            <person name="Li H."/>
            <person name="Toshio Fujiwara R."/>
            <person name="Zhan B."/>
            <person name="Aroian R.V."/>
            <person name="Pafco B."/>
            <person name="Schwarz E.M."/>
        </authorList>
    </citation>
    <scope>NUCLEOTIDE SEQUENCE [LARGE SCALE GENOMIC DNA]</scope>
    <source>
        <strain evidence="9 10">Aroian</strain>
        <tissue evidence="9">Whole animal</tissue>
    </source>
</reference>
<evidence type="ECO:0000313" key="10">
    <source>
        <dbReference type="Proteomes" id="UP001303046"/>
    </source>
</evidence>
<dbReference type="Proteomes" id="UP001303046">
    <property type="component" value="Unassembled WGS sequence"/>
</dbReference>
<evidence type="ECO:0000256" key="5">
    <source>
        <dbReference type="ARBA" id="ARBA00023273"/>
    </source>
</evidence>
<comment type="similarity">
    <text evidence="6">Belongs to the B9D family.</text>
</comment>
<comment type="caution">
    <text evidence="9">The sequence shown here is derived from an EMBL/GenBank/DDBJ whole genome shotgun (WGS) entry which is preliminary data.</text>
</comment>